<dbReference type="Pfam" id="PF26390">
    <property type="entry name" value="MamS_MamX"/>
    <property type="match status" value="1"/>
</dbReference>
<evidence type="ECO:0000313" key="3">
    <source>
        <dbReference type="EMBL" id="NDY55631.1"/>
    </source>
</evidence>
<accession>A0A7K3NHF5</accession>
<feature type="signal peptide" evidence="1">
    <location>
        <begin position="1"/>
        <end position="22"/>
    </location>
</feature>
<feature type="chain" id="PRO_5029680336" description="Magnetosome protein MamS/MamX domain-containing protein" evidence="1">
    <location>
        <begin position="23"/>
        <end position="158"/>
    </location>
</feature>
<dbReference type="AlphaFoldDB" id="A0A7K3NHF5"/>
<reference evidence="3 4" key="1">
    <citation type="submission" date="2020-02" db="EMBL/GenBank/DDBJ databases">
        <title>Comparative genomics of sulfur disproportionating microorganisms.</title>
        <authorList>
            <person name="Ward L.M."/>
            <person name="Bertran E."/>
            <person name="Johnston D.T."/>
        </authorList>
    </citation>
    <scope>NUCLEOTIDE SEQUENCE [LARGE SCALE GENOMIC DNA]</scope>
    <source>
        <strain evidence="3 4">DSM 3696</strain>
    </source>
</reference>
<organism evidence="3 4">
    <name type="scientific">Desulfolutivibrio sulfodismutans</name>
    <dbReference type="NCBI Taxonomy" id="63561"/>
    <lineage>
        <taxon>Bacteria</taxon>
        <taxon>Pseudomonadati</taxon>
        <taxon>Thermodesulfobacteriota</taxon>
        <taxon>Desulfovibrionia</taxon>
        <taxon>Desulfovibrionales</taxon>
        <taxon>Desulfovibrionaceae</taxon>
        <taxon>Desulfolutivibrio</taxon>
    </lineage>
</organism>
<feature type="domain" description="Magnetosome protein MamS/MamX" evidence="2">
    <location>
        <begin position="47"/>
        <end position="129"/>
    </location>
</feature>
<dbReference type="EMBL" id="JAAGRQ010000007">
    <property type="protein sequence ID" value="NDY55631.1"/>
    <property type="molecule type" value="Genomic_DNA"/>
</dbReference>
<keyword evidence="1" id="KW-0732">Signal</keyword>
<gene>
    <name evidence="3" type="ORF">G3N56_02595</name>
</gene>
<keyword evidence="4" id="KW-1185">Reference proteome</keyword>
<sequence length="158" mass="17066">MRAATGLFAAMLFFLVGVAVHAADPGIAGWEKGGVYDKLFDVSESDSFKGRVLEITEIVPMPGMAPGIGLLIEDKKDKHKETVHLGPKSAVDLSGIGLKEGDMVKVVGAWAEVDGKDVILAIKIKKAEDVELKVRRTKDGFPFWSMSPEELAKERSGQ</sequence>
<dbReference type="Proteomes" id="UP000469724">
    <property type="component" value="Unassembled WGS sequence"/>
</dbReference>
<evidence type="ECO:0000259" key="2">
    <source>
        <dbReference type="Pfam" id="PF26390"/>
    </source>
</evidence>
<evidence type="ECO:0000313" key="4">
    <source>
        <dbReference type="Proteomes" id="UP000469724"/>
    </source>
</evidence>
<protein>
    <recommendedName>
        <fullName evidence="2">Magnetosome protein MamS/MamX domain-containing protein</fullName>
    </recommendedName>
</protein>
<comment type="caution">
    <text evidence="3">The sequence shown here is derived from an EMBL/GenBank/DDBJ whole genome shotgun (WGS) entry which is preliminary data.</text>
</comment>
<proteinExistence type="predicted"/>
<dbReference type="InterPro" id="IPR058837">
    <property type="entry name" value="MamS_MamX_dom"/>
</dbReference>
<evidence type="ECO:0000256" key="1">
    <source>
        <dbReference type="SAM" id="SignalP"/>
    </source>
</evidence>
<name>A0A7K3NHF5_9BACT</name>